<protein>
    <submittedName>
        <fullName evidence="6">Flagellar basal-body rod protein FlgG</fullName>
    </submittedName>
</protein>
<dbReference type="InterPro" id="IPR037925">
    <property type="entry name" value="FlgE/F/G-like"/>
</dbReference>
<dbReference type="Pfam" id="PF00460">
    <property type="entry name" value="Flg_bb_rod"/>
    <property type="match status" value="1"/>
</dbReference>
<evidence type="ECO:0000313" key="7">
    <source>
        <dbReference type="Proteomes" id="UP000007652"/>
    </source>
</evidence>
<keyword evidence="2" id="KW-0975">Bacterial flagellum</keyword>
<dbReference type="Pfam" id="PF06429">
    <property type="entry name" value="Flg_bbr_C"/>
    <property type="match status" value="1"/>
</dbReference>
<keyword evidence="6" id="KW-0966">Cell projection</keyword>
<feature type="domain" description="Flagellar basal-body/hook protein C-terminal" evidence="4">
    <location>
        <begin position="204"/>
        <end position="249"/>
    </location>
</feature>
<dbReference type="Pfam" id="PF22692">
    <property type="entry name" value="LlgE_F_G_D1"/>
    <property type="match status" value="1"/>
</dbReference>
<dbReference type="GO" id="GO:0071978">
    <property type="term" value="P:bacterial-type flagellum-dependent swarming motility"/>
    <property type="evidence" value="ECO:0007669"/>
    <property type="project" value="TreeGrafter"/>
</dbReference>
<proteinExistence type="inferred from homology"/>
<dbReference type="SUPFAM" id="SSF117143">
    <property type="entry name" value="Flagellar hook protein flgE"/>
    <property type="match status" value="1"/>
</dbReference>
<comment type="similarity">
    <text evidence="1 2">Belongs to the flagella basal body rod proteins family.</text>
</comment>
<dbReference type="AlphaFoldDB" id="I7J4I2"/>
<keyword evidence="6" id="KW-0282">Flagellum</keyword>
<name>I7J4I2_9CLOT</name>
<dbReference type="InterPro" id="IPR019776">
    <property type="entry name" value="Flagellar_basal_body_rod_CS"/>
</dbReference>
<dbReference type="RefSeq" id="WP_008907901.1">
    <property type="nucleotide sequence ID" value="NZ_CAKP01000022.1"/>
</dbReference>
<dbReference type="PROSITE" id="PS00588">
    <property type="entry name" value="FLAGELLA_BB_ROD"/>
    <property type="match status" value="1"/>
</dbReference>
<organism evidence="6 7">
    <name type="scientific">Caloramator australicus RC3</name>
    <dbReference type="NCBI Taxonomy" id="857293"/>
    <lineage>
        <taxon>Bacteria</taxon>
        <taxon>Bacillati</taxon>
        <taxon>Bacillota</taxon>
        <taxon>Clostridia</taxon>
        <taxon>Eubacteriales</taxon>
        <taxon>Clostridiaceae</taxon>
        <taxon>Caloramator</taxon>
    </lineage>
</organism>
<comment type="caution">
    <text evidence="6">The sequence shown here is derived from an EMBL/GenBank/DDBJ whole genome shotgun (WGS) entry which is preliminary data.</text>
</comment>
<keyword evidence="6" id="KW-0969">Cilium</keyword>
<evidence type="ECO:0000259" key="3">
    <source>
        <dbReference type="Pfam" id="PF00460"/>
    </source>
</evidence>
<gene>
    <name evidence="6" type="ORF">CAAU_0537</name>
</gene>
<dbReference type="STRING" id="857293.CAAU_0537"/>
<dbReference type="EMBL" id="CAKP01000022">
    <property type="protein sequence ID" value="CCJ32621.1"/>
    <property type="molecule type" value="Genomic_DNA"/>
</dbReference>
<dbReference type="NCBIfam" id="TIGR03506">
    <property type="entry name" value="FlgEFG_subfam"/>
    <property type="match status" value="1"/>
</dbReference>
<dbReference type="eggNOG" id="COG4786">
    <property type="taxonomic scope" value="Bacteria"/>
</dbReference>
<evidence type="ECO:0000256" key="1">
    <source>
        <dbReference type="ARBA" id="ARBA00009677"/>
    </source>
</evidence>
<keyword evidence="7" id="KW-1185">Reference proteome</keyword>
<dbReference type="InterPro" id="IPR020013">
    <property type="entry name" value="Flagellar_FlgE/F/G"/>
</dbReference>
<dbReference type="Proteomes" id="UP000007652">
    <property type="component" value="Unassembled WGS sequence"/>
</dbReference>
<evidence type="ECO:0000259" key="4">
    <source>
        <dbReference type="Pfam" id="PF06429"/>
    </source>
</evidence>
<evidence type="ECO:0000313" key="6">
    <source>
        <dbReference type="EMBL" id="CCJ32621.1"/>
    </source>
</evidence>
<feature type="domain" description="Flagellar basal body rod protein N-terminal" evidence="3">
    <location>
        <begin position="7"/>
        <end position="35"/>
    </location>
</feature>
<dbReference type="OrthoDB" id="9804559at2"/>
<sequence length="252" mass="28233">MLRVLWNGKSGLISNQNRIDAISNNIANVDTNGYKRVDVAFLDILNESVNRLGVPITSDDKDNLSVGSGTKGERIVRDFSQGILKETGRKTDLAIEGEGYFRLVDNEGRNFYTRDGAFKIDADGNFVHSSGLILDIENYNNNLSDNDRIRVSYDGSIYKINNDEEELVGKINLYRIIGQDAIVSKGENVYSADNVEALEKFHLRQGFLEASNADITKELTNMLVTQRAFELSARTVKSADEMWQIANNLRGR</sequence>
<dbReference type="InterPro" id="IPR001444">
    <property type="entry name" value="Flag_bb_rod_N"/>
</dbReference>
<evidence type="ECO:0000256" key="2">
    <source>
        <dbReference type="RuleBase" id="RU362116"/>
    </source>
</evidence>
<dbReference type="GO" id="GO:0009425">
    <property type="term" value="C:bacterial-type flagellum basal body"/>
    <property type="evidence" value="ECO:0007669"/>
    <property type="project" value="UniProtKB-SubCell"/>
</dbReference>
<reference evidence="6 7" key="1">
    <citation type="journal article" date="2011" name="J. Bacteriol.">
        <title>Draft genome sequence of Caloramator australicus strain RC3T, a thermoanaerobe from the Great Artesian Basin of Australia.</title>
        <authorList>
            <person name="Ogg C.D."/>
            <person name="Patel B.K.C."/>
        </authorList>
    </citation>
    <scope>NUCLEOTIDE SEQUENCE [LARGE SCALE GENOMIC DNA]</scope>
    <source>
        <strain evidence="6 7">RC3</strain>
    </source>
</reference>
<dbReference type="InterPro" id="IPR053967">
    <property type="entry name" value="LlgE_F_G-like_D1"/>
</dbReference>
<dbReference type="PANTHER" id="PTHR30435:SF19">
    <property type="entry name" value="FLAGELLAR BASAL-BODY ROD PROTEIN FLGG"/>
    <property type="match status" value="1"/>
</dbReference>
<accession>I7J4I2</accession>
<feature type="domain" description="Flagellar hook protein FlgE/F/G-like D1" evidence="5">
    <location>
        <begin position="94"/>
        <end position="157"/>
    </location>
</feature>
<dbReference type="InterPro" id="IPR010930">
    <property type="entry name" value="Flg_bb/hook_C_dom"/>
</dbReference>
<comment type="subcellular location">
    <subcellularLocation>
        <location evidence="2">Bacterial flagellum basal body</location>
    </subcellularLocation>
</comment>
<dbReference type="PANTHER" id="PTHR30435">
    <property type="entry name" value="FLAGELLAR PROTEIN"/>
    <property type="match status" value="1"/>
</dbReference>
<evidence type="ECO:0000259" key="5">
    <source>
        <dbReference type="Pfam" id="PF22692"/>
    </source>
</evidence>